<dbReference type="Gene3D" id="3.40.50.1820">
    <property type="entry name" value="alpha/beta hydrolase"/>
    <property type="match status" value="1"/>
</dbReference>
<name>A0ABX7NXY7_9BACT</name>
<reference evidence="1 2" key="1">
    <citation type="submission" date="2021-02" db="EMBL/GenBank/DDBJ databases">
        <title>De Novo genome assembly of isolated myxobacteria.</title>
        <authorList>
            <person name="Stevens D.C."/>
        </authorList>
    </citation>
    <scope>NUCLEOTIDE SEQUENCE [LARGE SCALE GENOMIC DNA]</scope>
    <source>
        <strain evidence="2">SCPEA02</strain>
    </source>
</reference>
<dbReference type="PANTHER" id="PTHR13617:SF14">
    <property type="entry name" value="PROTEIN ABHD18"/>
    <property type="match status" value="1"/>
</dbReference>
<evidence type="ECO:0000313" key="1">
    <source>
        <dbReference type="EMBL" id="QSQ22342.1"/>
    </source>
</evidence>
<gene>
    <name evidence="1" type="ORF">JY651_45700</name>
</gene>
<dbReference type="RefSeq" id="WP_206723919.1">
    <property type="nucleotide sequence ID" value="NZ_CP071090.1"/>
</dbReference>
<evidence type="ECO:0000313" key="2">
    <source>
        <dbReference type="Proteomes" id="UP000662747"/>
    </source>
</evidence>
<proteinExistence type="predicted"/>
<dbReference type="InterPro" id="IPR019149">
    <property type="entry name" value="ABHD18"/>
</dbReference>
<dbReference type="Proteomes" id="UP000662747">
    <property type="component" value="Chromosome"/>
</dbReference>
<accession>A0ABX7NXY7</accession>
<dbReference type="GO" id="GO:0016787">
    <property type="term" value="F:hydrolase activity"/>
    <property type="evidence" value="ECO:0007669"/>
    <property type="project" value="UniProtKB-KW"/>
</dbReference>
<organism evidence="1 2">
    <name type="scientific">Pyxidicoccus parkwayensis</name>
    <dbReference type="NCBI Taxonomy" id="2813578"/>
    <lineage>
        <taxon>Bacteria</taxon>
        <taxon>Pseudomonadati</taxon>
        <taxon>Myxococcota</taxon>
        <taxon>Myxococcia</taxon>
        <taxon>Myxococcales</taxon>
        <taxon>Cystobacterineae</taxon>
        <taxon>Myxococcaceae</taxon>
        <taxon>Pyxidicoccus</taxon>
    </lineage>
</organism>
<sequence>MESWSPLRSHVVDVLFAGVARRARLFTDGWGDEALLEKVTEGTSFFPVPARVSPTWGEPRAHKGVWLRDGTFTSPLPHLTPPVQTAHVRWLSEGSTRGRSACVVLAASREEGFALRERLYTPLVHEGIDLFLLENPYYGVRRPLGQKGGALRTVSDHVLMNLGMVEEARSLLTWLSDEGYERLGIAGYSMGGYMAALTAALFPEPLAVAALAAGASPVPVFTRGLLSWSIAFAELDGARRDAEQARQRLGHIFDLANLTKFPPPPQPGAAILLACRKDGFVPADETRALHAHWKESELRWVNAGHVSAILTERNALCAAVRDSLARVLQTQRG</sequence>
<dbReference type="EMBL" id="CP071090">
    <property type="protein sequence ID" value="QSQ22342.1"/>
    <property type="molecule type" value="Genomic_DNA"/>
</dbReference>
<dbReference type="Pfam" id="PF09752">
    <property type="entry name" value="ABHD18"/>
    <property type="match status" value="2"/>
</dbReference>
<dbReference type="PANTHER" id="PTHR13617">
    <property type="entry name" value="PROTEIN ABHD18"/>
    <property type="match status" value="1"/>
</dbReference>
<dbReference type="SUPFAM" id="SSF53474">
    <property type="entry name" value="alpha/beta-Hydrolases"/>
    <property type="match status" value="1"/>
</dbReference>
<protein>
    <submittedName>
        <fullName evidence="1">Alpha/beta hydrolase family protein</fullName>
    </submittedName>
</protein>
<dbReference type="InterPro" id="IPR029058">
    <property type="entry name" value="AB_hydrolase_fold"/>
</dbReference>
<keyword evidence="2" id="KW-1185">Reference proteome</keyword>
<keyword evidence="1" id="KW-0378">Hydrolase</keyword>